<comment type="caution">
    <text evidence="1">The sequence shown here is derived from an EMBL/GenBank/DDBJ whole genome shotgun (WGS) entry which is preliminary data.</text>
</comment>
<evidence type="ECO:0000313" key="2">
    <source>
        <dbReference type="Proteomes" id="UP001237737"/>
    </source>
</evidence>
<evidence type="ECO:0000313" key="1">
    <source>
        <dbReference type="EMBL" id="MDQ0008518.1"/>
    </source>
</evidence>
<keyword evidence="2" id="KW-1185">Reference proteome</keyword>
<organism evidence="1 2">
    <name type="scientific">Luteibacter jiangsuensis</name>
    <dbReference type="NCBI Taxonomy" id="637577"/>
    <lineage>
        <taxon>Bacteria</taxon>
        <taxon>Pseudomonadati</taxon>
        <taxon>Pseudomonadota</taxon>
        <taxon>Gammaproteobacteria</taxon>
        <taxon>Lysobacterales</taxon>
        <taxon>Rhodanobacteraceae</taxon>
        <taxon>Luteibacter</taxon>
    </lineage>
</organism>
<dbReference type="EMBL" id="JAUSSK010000001">
    <property type="protein sequence ID" value="MDQ0008518.1"/>
    <property type="molecule type" value="Genomic_DNA"/>
</dbReference>
<sequence>MRGARSEGFSLLETLAALVLLALCFGALMRATGSSVALNARAADYTQASLWANGLLDRTFVADFPSEGVHTGRFDDTYRWTMKVSTPADTATVATLAPMHLYRIELTVEWDVGGRTLSSRFETLRTVSEKPRVPKVSVYASGDS</sequence>
<protein>
    <submittedName>
        <fullName evidence="1">General secretion pathway protein I</fullName>
    </submittedName>
</protein>
<dbReference type="RefSeq" id="WP_306847260.1">
    <property type="nucleotide sequence ID" value="NZ_JAUSSK010000001.1"/>
</dbReference>
<gene>
    <name evidence="1" type="ORF">J2T07_000677</name>
</gene>
<reference evidence="1 2" key="1">
    <citation type="submission" date="2023-07" db="EMBL/GenBank/DDBJ databases">
        <title>Sorghum-associated microbial communities from plants grown in Nebraska, USA.</title>
        <authorList>
            <person name="Schachtman D."/>
        </authorList>
    </citation>
    <scope>NUCLEOTIDE SEQUENCE [LARGE SCALE GENOMIC DNA]</scope>
    <source>
        <strain evidence="1 2">CC60</strain>
    </source>
</reference>
<name>A0ABT9SU56_9GAMM</name>
<proteinExistence type="predicted"/>
<accession>A0ABT9SU56</accession>
<dbReference type="Proteomes" id="UP001237737">
    <property type="component" value="Unassembled WGS sequence"/>
</dbReference>